<dbReference type="HOGENOM" id="CLU_2566408_0_0_4"/>
<evidence type="ECO:0000313" key="2">
    <source>
        <dbReference type="Proteomes" id="UP000006552"/>
    </source>
</evidence>
<protein>
    <submittedName>
        <fullName evidence="1">Uncharacterized protein</fullName>
    </submittedName>
</protein>
<dbReference type="EMBL" id="CR555306">
    <property type="protein sequence ID" value="CAI07351.1"/>
    <property type="molecule type" value="Genomic_DNA"/>
</dbReference>
<proteinExistence type="predicted"/>
<keyword evidence="2" id="KW-1185">Reference proteome</keyword>
<dbReference type="KEGG" id="eba:ebA2226"/>
<name>Q5P5R1_AROAE</name>
<dbReference type="STRING" id="76114.ebA2226"/>
<reference evidence="1 2" key="1">
    <citation type="journal article" date="2005" name="Arch. Microbiol.">
        <title>The genome sequence of an anaerobic aromatic-degrading denitrifying bacterium, strain EbN1.</title>
        <authorList>
            <person name="Rabus R."/>
            <person name="Kube M."/>
            <person name="Heider J."/>
            <person name="Beck A."/>
            <person name="Heitmann K."/>
            <person name="Widdel F."/>
            <person name="Reinhardt R."/>
        </authorList>
    </citation>
    <scope>NUCLEOTIDE SEQUENCE [LARGE SCALE GENOMIC DNA]</scope>
    <source>
        <strain evidence="1 2">EbN1</strain>
    </source>
</reference>
<sequence>MSGDARCAPGEVSWLATSSADFGTHPFCDPQRPDRAGGASMAAGRMSGLLAGLLEAGSEADDVRTELQRRAAYVGPERRHA</sequence>
<gene>
    <name evidence="1" type="ORF">ebA2226</name>
</gene>
<dbReference type="Proteomes" id="UP000006552">
    <property type="component" value="Chromosome"/>
</dbReference>
<dbReference type="AlphaFoldDB" id="Q5P5R1"/>
<accession>Q5P5R1</accession>
<organism evidence="1 2">
    <name type="scientific">Aromatoleum aromaticum (strain DSM 19018 / LMG 30748 / EbN1)</name>
    <name type="common">Azoarcus sp. (strain EbN1)</name>
    <dbReference type="NCBI Taxonomy" id="76114"/>
    <lineage>
        <taxon>Bacteria</taxon>
        <taxon>Pseudomonadati</taxon>
        <taxon>Pseudomonadota</taxon>
        <taxon>Betaproteobacteria</taxon>
        <taxon>Rhodocyclales</taxon>
        <taxon>Rhodocyclaceae</taxon>
        <taxon>Aromatoleum</taxon>
    </lineage>
</organism>
<evidence type="ECO:0000313" key="1">
    <source>
        <dbReference type="EMBL" id="CAI07351.1"/>
    </source>
</evidence>